<gene>
    <name evidence="1" type="ORF">MRB53_032163</name>
</gene>
<dbReference type="Proteomes" id="UP001234297">
    <property type="component" value="Chromosome 11"/>
</dbReference>
<dbReference type="EMBL" id="CM056819">
    <property type="protein sequence ID" value="KAJ8623633.1"/>
    <property type="molecule type" value="Genomic_DNA"/>
</dbReference>
<keyword evidence="2" id="KW-1185">Reference proteome</keyword>
<organism evidence="1 2">
    <name type="scientific">Persea americana</name>
    <name type="common">Avocado</name>
    <dbReference type="NCBI Taxonomy" id="3435"/>
    <lineage>
        <taxon>Eukaryota</taxon>
        <taxon>Viridiplantae</taxon>
        <taxon>Streptophyta</taxon>
        <taxon>Embryophyta</taxon>
        <taxon>Tracheophyta</taxon>
        <taxon>Spermatophyta</taxon>
        <taxon>Magnoliopsida</taxon>
        <taxon>Magnoliidae</taxon>
        <taxon>Laurales</taxon>
        <taxon>Lauraceae</taxon>
        <taxon>Persea</taxon>
    </lineage>
</organism>
<reference evidence="1 2" key="1">
    <citation type="journal article" date="2022" name="Hortic Res">
        <title>A haplotype resolved chromosomal level avocado genome allows analysis of novel avocado genes.</title>
        <authorList>
            <person name="Nath O."/>
            <person name="Fletcher S.J."/>
            <person name="Hayward A."/>
            <person name="Shaw L.M."/>
            <person name="Masouleh A.K."/>
            <person name="Furtado A."/>
            <person name="Henry R.J."/>
            <person name="Mitter N."/>
        </authorList>
    </citation>
    <scope>NUCLEOTIDE SEQUENCE [LARGE SCALE GENOMIC DNA]</scope>
    <source>
        <strain evidence="2">cv. Hass</strain>
    </source>
</reference>
<proteinExistence type="predicted"/>
<accession>A0ACC2KR42</accession>
<protein>
    <submittedName>
        <fullName evidence="1">Uncharacterized protein</fullName>
    </submittedName>
</protein>
<evidence type="ECO:0000313" key="2">
    <source>
        <dbReference type="Proteomes" id="UP001234297"/>
    </source>
</evidence>
<evidence type="ECO:0000313" key="1">
    <source>
        <dbReference type="EMBL" id="KAJ8623633.1"/>
    </source>
</evidence>
<sequence length="121" mass="13031">MVLAGNFSPNVAEANGFREVLSWVLALGINKVIFELDSKLVVDAVLANVLDMSEFGIIISNCVSLVNLAHGFSVQFVKRQANGVAHALARASCMHASPCTWQVPPVFVRALLSADETSFEQ</sequence>
<comment type="caution">
    <text evidence="1">The sequence shown here is derived from an EMBL/GenBank/DDBJ whole genome shotgun (WGS) entry which is preliminary data.</text>
</comment>
<name>A0ACC2KR42_PERAE</name>